<dbReference type="GO" id="GO:0006888">
    <property type="term" value="P:endoplasmic reticulum to Golgi vesicle-mediated transport"/>
    <property type="evidence" value="ECO:0007669"/>
    <property type="project" value="UniProtKB-UniRule"/>
</dbReference>
<evidence type="ECO:0000313" key="2">
    <source>
        <dbReference type="EMBL" id="CAH1444383.1"/>
    </source>
</evidence>
<keyword evidence="1" id="KW-0813">Transport</keyword>
<name>A0AAU9P2B3_9ASTR</name>
<feature type="transmembrane region" description="Helical" evidence="1">
    <location>
        <begin position="21"/>
        <end position="39"/>
    </location>
</feature>
<sequence length="192" mass="21998">MEVWNEIAIAKVKKRKICNKSSSFIAIHFPLFLGPFNLICQKSIDKKEKMTPLLFTLLALEMGVIIILLFHSPVRNLVVMGLDRLKQGRGLVASRTVTTILSVVFVFNLYGIYKNQKHMMEVGVTNPTDRVLLSNHILEASLMGFCLFLGLMIDRLHYYVKELWLLRKSLKAIRNQIGDSDLIQPINKNKKI</sequence>
<comment type="caution">
    <text evidence="1">Lacks conserved residue(s) required for the propagation of feature annotation.</text>
</comment>
<keyword evidence="3" id="KW-1185">Reference proteome</keyword>
<dbReference type="PANTHER" id="PTHR12701">
    <property type="entry name" value="BCR-ASSOCIATED PROTEIN, BAP"/>
    <property type="match status" value="1"/>
</dbReference>
<evidence type="ECO:0000313" key="3">
    <source>
        <dbReference type="Proteomes" id="UP001157418"/>
    </source>
</evidence>
<keyword evidence="1" id="KW-0812">Transmembrane</keyword>
<dbReference type="Proteomes" id="UP001157418">
    <property type="component" value="Unassembled WGS sequence"/>
</dbReference>
<comment type="similarity">
    <text evidence="1">Belongs to the BCAP29/BCAP31 family.</text>
</comment>
<dbReference type="GO" id="GO:0070973">
    <property type="term" value="P:protein localization to endoplasmic reticulum exit site"/>
    <property type="evidence" value="ECO:0007669"/>
    <property type="project" value="UniProtKB-UniRule"/>
</dbReference>
<feature type="transmembrane region" description="Helical" evidence="1">
    <location>
        <begin position="51"/>
        <end position="71"/>
    </location>
</feature>
<dbReference type="AlphaFoldDB" id="A0AAU9P2B3"/>
<evidence type="ECO:0000256" key="1">
    <source>
        <dbReference type="RuleBase" id="RU367026"/>
    </source>
</evidence>
<comment type="caution">
    <text evidence="2">The sequence shown here is derived from an EMBL/GenBank/DDBJ whole genome shotgun (WGS) entry which is preliminary data.</text>
</comment>
<protein>
    <recommendedName>
        <fullName evidence="1">Endoplasmic reticulum transmembrane protein</fullName>
    </recommendedName>
</protein>
<dbReference type="GO" id="GO:0006886">
    <property type="term" value="P:intracellular protein transport"/>
    <property type="evidence" value="ECO:0007669"/>
    <property type="project" value="UniProtKB-UniRule"/>
</dbReference>
<feature type="transmembrane region" description="Helical" evidence="1">
    <location>
        <begin position="92"/>
        <end position="113"/>
    </location>
</feature>
<gene>
    <name evidence="2" type="ORF">LVIROSA_LOCUS30217</name>
</gene>
<comment type="subcellular location">
    <subcellularLocation>
        <location evidence="1">Endoplasmic reticulum membrane</location>
        <topology evidence="1">Multi-pass membrane protein</topology>
    </subcellularLocation>
</comment>
<dbReference type="InterPro" id="IPR008417">
    <property type="entry name" value="BAP29/BAP31"/>
</dbReference>
<dbReference type="GO" id="GO:0005789">
    <property type="term" value="C:endoplasmic reticulum membrane"/>
    <property type="evidence" value="ECO:0007669"/>
    <property type="project" value="UniProtKB-SubCell"/>
</dbReference>
<organism evidence="2 3">
    <name type="scientific">Lactuca virosa</name>
    <dbReference type="NCBI Taxonomy" id="75947"/>
    <lineage>
        <taxon>Eukaryota</taxon>
        <taxon>Viridiplantae</taxon>
        <taxon>Streptophyta</taxon>
        <taxon>Embryophyta</taxon>
        <taxon>Tracheophyta</taxon>
        <taxon>Spermatophyta</taxon>
        <taxon>Magnoliopsida</taxon>
        <taxon>eudicotyledons</taxon>
        <taxon>Gunneridae</taxon>
        <taxon>Pentapetalae</taxon>
        <taxon>asterids</taxon>
        <taxon>campanulids</taxon>
        <taxon>Asterales</taxon>
        <taxon>Asteraceae</taxon>
        <taxon>Cichorioideae</taxon>
        <taxon>Cichorieae</taxon>
        <taxon>Lactucinae</taxon>
        <taxon>Lactuca</taxon>
    </lineage>
</organism>
<accession>A0AAU9P2B3</accession>
<keyword evidence="1" id="KW-1133">Transmembrane helix</keyword>
<reference evidence="2 3" key="1">
    <citation type="submission" date="2022-01" db="EMBL/GenBank/DDBJ databases">
        <authorList>
            <person name="Xiong W."/>
            <person name="Schranz E."/>
        </authorList>
    </citation>
    <scope>NUCLEOTIDE SEQUENCE [LARGE SCALE GENOMIC DNA]</scope>
</reference>
<proteinExistence type="inferred from homology"/>
<keyword evidence="1" id="KW-0256">Endoplasmic reticulum</keyword>
<feature type="transmembrane region" description="Helical" evidence="1">
    <location>
        <begin position="133"/>
        <end position="153"/>
    </location>
</feature>
<dbReference type="EMBL" id="CAKMRJ010005523">
    <property type="protein sequence ID" value="CAH1444383.1"/>
    <property type="molecule type" value="Genomic_DNA"/>
</dbReference>
<keyword evidence="1" id="KW-0653">Protein transport</keyword>
<keyword evidence="1" id="KW-0472">Membrane</keyword>
<keyword evidence="1" id="KW-0931">ER-Golgi transport</keyword>
<comment type="function">
    <text evidence="1">May play a role in anterograde transport of membrane proteins from the endoplasmic reticulum to the Golgi.</text>
</comment>
<dbReference type="PANTHER" id="PTHR12701:SF70">
    <property type="entry name" value="ENDOPLASMIC RETICULUM TRANSMEMBRANE PROTEIN"/>
    <property type="match status" value="1"/>
</dbReference>